<evidence type="ECO:0000256" key="1">
    <source>
        <dbReference type="ARBA" id="ARBA00001933"/>
    </source>
</evidence>
<dbReference type="InterPro" id="IPR029066">
    <property type="entry name" value="PLP-binding_barrel"/>
</dbReference>
<dbReference type="AlphaFoldDB" id="X0RZI1"/>
<sequence length="220" mass="25064">MKEKEWTLEHARIVYGINRNDLHFIDVNEDGELFLRIGNHTITFREITQHIQLENGAFAGYTSSFTLRIPQLIASQIDRIRAAFETAITELEYPGKFLAVYPVKVNQRKDCVTAVASSDSEYGFEAGAKAELLLLRSVVGDDKHRRIVCNGAKDSEYLQMIQEMIDKGHHMTISVESPHEAKLIVDQFQPEKTEVVLRMKPYISVEGHWSHSTGRDSKFG</sequence>
<evidence type="ECO:0000256" key="2">
    <source>
        <dbReference type="ARBA" id="ARBA00022898"/>
    </source>
</evidence>
<dbReference type="GO" id="GO:0006527">
    <property type="term" value="P:L-arginine catabolic process"/>
    <property type="evidence" value="ECO:0007669"/>
    <property type="project" value="InterPro"/>
</dbReference>
<dbReference type="PANTHER" id="PTHR43295">
    <property type="entry name" value="ARGININE DECARBOXYLASE"/>
    <property type="match status" value="1"/>
</dbReference>
<comment type="caution">
    <text evidence="3">The sequence shown here is derived from an EMBL/GenBank/DDBJ whole genome shotgun (WGS) entry which is preliminary data.</text>
</comment>
<dbReference type="PANTHER" id="PTHR43295:SF9">
    <property type="entry name" value="BIOSYNTHETIC ARGININE DECARBOXYLASE"/>
    <property type="match status" value="1"/>
</dbReference>
<proteinExistence type="predicted"/>
<comment type="cofactor">
    <cofactor evidence="1">
        <name>pyridoxal 5'-phosphate</name>
        <dbReference type="ChEBI" id="CHEBI:597326"/>
    </cofactor>
</comment>
<accession>X0RZI1</accession>
<protein>
    <submittedName>
        <fullName evidence="3">Uncharacterized protein</fullName>
    </submittedName>
</protein>
<dbReference type="PRINTS" id="PR01180">
    <property type="entry name" value="ARGDCRBXLASE"/>
</dbReference>
<dbReference type="GO" id="GO:0008792">
    <property type="term" value="F:arginine decarboxylase activity"/>
    <property type="evidence" value="ECO:0007669"/>
    <property type="project" value="InterPro"/>
</dbReference>
<name>X0RZI1_9ZZZZ</name>
<dbReference type="InterPro" id="IPR002985">
    <property type="entry name" value="Arg_decrbxlase"/>
</dbReference>
<feature type="non-terminal residue" evidence="3">
    <location>
        <position position="220"/>
    </location>
</feature>
<dbReference type="GO" id="GO:0008295">
    <property type="term" value="P:spermidine biosynthetic process"/>
    <property type="evidence" value="ECO:0007669"/>
    <property type="project" value="InterPro"/>
</dbReference>
<evidence type="ECO:0000313" key="3">
    <source>
        <dbReference type="EMBL" id="GAF68406.1"/>
    </source>
</evidence>
<reference evidence="3" key="1">
    <citation type="journal article" date="2014" name="Front. Microbiol.">
        <title>High frequency of phylogenetically diverse reductive dehalogenase-homologous genes in deep subseafloor sedimentary metagenomes.</title>
        <authorList>
            <person name="Kawai M."/>
            <person name="Futagami T."/>
            <person name="Toyoda A."/>
            <person name="Takaki Y."/>
            <person name="Nishi S."/>
            <person name="Hori S."/>
            <person name="Arai W."/>
            <person name="Tsubouchi T."/>
            <person name="Morono Y."/>
            <person name="Uchiyama I."/>
            <person name="Ito T."/>
            <person name="Fujiyama A."/>
            <person name="Inagaki F."/>
            <person name="Takami H."/>
        </authorList>
    </citation>
    <scope>NUCLEOTIDE SEQUENCE</scope>
    <source>
        <strain evidence="3">Expedition CK06-06</strain>
    </source>
</reference>
<dbReference type="SUPFAM" id="SSF51419">
    <property type="entry name" value="PLP-binding barrel"/>
    <property type="match status" value="1"/>
</dbReference>
<organism evidence="3">
    <name type="scientific">marine sediment metagenome</name>
    <dbReference type="NCBI Taxonomy" id="412755"/>
    <lineage>
        <taxon>unclassified sequences</taxon>
        <taxon>metagenomes</taxon>
        <taxon>ecological metagenomes</taxon>
    </lineage>
</organism>
<dbReference type="EMBL" id="BARS01007697">
    <property type="protein sequence ID" value="GAF68406.1"/>
    <property type="molecule type" value="Genomic_DNA"/>
</dbReference>
<gene>
    <name evidence="3" type="ORF">S01H1_14775</name>
</gene>
<dbReference type="Gene3D" id="3.20.20.10">
    <property type="entry name" value="Alanine racemase"/>
    <property type="match status" value="1"/>
</dbReference>
<dbReference type="GO" id="GO:0033388">
    <property type="term" value="P:putrescine biosynthetic process from arginine"/>
    <property type="evidence" value="ECO:0007669"/>
    <property type="project" value="TreeGrafter"/>
</dbReference>
<keyword evidence="2" id="KW-0663">Pyridoxal phosphate</keyword>